<dbReference type="PROSITE" id="PS50088">
    <property type="entry name" value="ANK_REPEAT"/>
    <property type="match status" value="3"/>
</dbReference>
<dbReference type="PANTHER" id="PTHR24198:SF165">
    <property type="entry name" value="ANKYRIN REPEAT-CONTAINING PROTEIN-RELATED"/>
    <property type="match status" value="1"/>
</dbReference>
<dbReference type="Proteomes" id="UP000051494">
    <property type="component" value="Unassembled WGS sequence"/>
</dbReference>
<feature type="repeat" description="ANK" evidence="3">
    <location>
        <begin position="993"/>
        <end position="1025"/>
    </location>
</feature>
<evidence type="ECO:0000256" key="2">
    <source>
        <dbReference type="ARBA" id="ARBA00023043"/>
    </source>
</evidence>
<dbReference type="PANTHER" id="PTHR24198">
    <property type="entry name" value="ANKYRIN REPEAT AND PROTEIN KINASE DOMAIN-CONTAINING PROTEIN"/>
    <property type="match status" value="1"/>
</dbReference>
<feature type="repeat" description="ANK" evidence="3">
    <location>
        <begin position="689"/>
        <end position="721"/>
    </location>
</feature>
<reference evidence="5" key="3">
    <citation type="submission" date="2021-06" db="EMBL/GenBank/DDBJ databases">
        <title>Genomic Description and Analysis of Intracellular Bacteria, Candidatus Berkiella cookevillensis and Candidatus Berkiella aquae.</title>
        <authorList>
            <person name="Kidane D.T."/>
            <person name="Mehari Y.T."/>
            <person name="Rice F.C."/>
            <person name="Arivett B.A."/>
            <person name="Farone A.L."/>
            <person name="Berk S.G."/>
            <person name="Farone M.B."/>
        </authorList>
    </citation>
    <scope>NUCLEOTIDE SEQUENCE</scope>
    <source>
        <strain evidence="5">CC99</strain>
    </source>
</reference>
<dbReference type="InterPro" id="IPR036770">
    <property type="entry name" value="Ankyrin_rpt-contain_sf"/>
</dbReference>
<evidence type="ECO:0000256" key="3">
    <source>
        <dbReference type="PROSITE-ProRule" id="PRU00023"/>
    </source>
</evidence>
<evidence type="ECO:0000256" key="1">
    <source>
        <dbReference type="ARBA" id="ARBA00022737"/>
    </source>
</evidence>
<proteinExistence type="predicted"/>
<dbReference type="Pfam" id="PF12796">
    <property type="entry name" value="Ank_2"/>
    <property type="match status" value="4"/>
</dbReference>
<feature type="repeat" description="ANK" evidence="3">
    <location>
        <begin position="1026"/>
        <end position="1053"/>
    </location>
</feature>
<dbReference type="EMBL" id="LKHV01000006">
    <property type="protein sequence ID" value="KRG18499.1"/>
    <property type="molecule type" value="Genomic_DNA"/>
</dbReference>
<dbReference type="STRING" id="437022.CC99x_01384"/>
<reference evidence="4" key="1">
    <citation type="submission" date="2015-09" db="EMBL/GenBank/DDBJ databases">
        <title>Draft Genome Sequences of Two Novel Amoeba-resistant Intranuclear Bacteria, Candidatus Berkiella cookevillensis and Candidatus Berkiella aquae.</title>
        <authorList>
            <person name="Mehari Y.T."/>
            <person name="Arivett B.A."/>
            <person name="Farone A.L."/>
            <person name="Gunderson J.H."/>
            <person name="Farone M.B."/>
        </authorList>
    </citation>
    <scope>NUCLEOTIDE SEQUENCE [LARGE SCALE GENOMIC DNA]</scope>
    <source>
        <strain evidence="4">CC99</strain>
    </source>
</reference>
<dbReference type="RefSeq" id="WP_057624486.1">
    <property type="nucleotide sequence ID" value="NZ_LKHV02000001.1"/>
</dbReference>
<dbReference type="Gene3D" id="1.25.40.20">
    <property type="entry name" value="Ankyrin repeat-containing domain"/>
    <property type="match status" value="5"/>
</dbReference>
<accession>A0A0Q9YR71</accession>
<sequence length="1281" mass="144365">MSVALSVFIFENRAVLLEFLTADDLNTLTKQSDPRAFRLALLSVKNGSSLIDQIIAPDENLNHAALKKQLLEKIINKLTPAQWYQLILSEPVFSRVPTLIEKYFQNNLQPDWLLDMLMSNMPDNNAKIALLTKHIANEDTTFALSNRVAFEKIAALMSTFNDEEKKKVILFQSSDNSTLIHRAELEGKVALLLDSIESPEIKRELVGFLRTFNVRQRTTHFLGLQDRGSTFEHQRNRSTYQTNAQSMGFEGMLPEEAMRTFIETLNQYQPSDNFSSEFDKIKDAFNNIDLNTSLGTQLKIHEAYYKKNNFVILPSGWPGHSITIAATNDYLIVANRGQGIQNGKGCIVYPLIQPLTKEDIKIFCEESSQDSIEQRIRTVAKKDNDDNPIIFHAFPLKAQKYGTCAIANKKAIIVGLLPILKSPSIEQDILKDAKTEYKRFTHATRLSALQELLDELNQGSSDKKMLLDAVIDYCNQHLDFKSEFEEKLIQQLILSVPETLWEAFLGQLSLEAKITVRYLKENMTGNALPYFIKEITNKNAILKPEIFSSLYEYFKNNHPTEFKEFLVYIAEKRNLRESPLILAAHAGAYYYAEEIIQHYNQDEKLNALVMALDNERWDMVQFLIVQDAKINNFILEKILKSENKETINVLFVKHPELITNALCYAGNGSLDLVQFLHEKGAKFDAVNENGVTPLIAAIEANNSILYHFLISNNADIHRKTMKGTAMSVACNHLTEKHSDILVDLFNRNAQLPPPARFRGPAKDLPLHAAIRLNLSEHVKILAAQGNNLNVKGKLGLPPLMLAIKYNNSQIVSILLTALNELNNGDPFRTIQHVERGLSFSIENGHSEMAKLFIDMIEGQIVIPDDALIMMLEKALQKKQDEIVLIMMKKFSNLIQHDKVYKQILFSAINNQSLDILNQLLTQRDPNTLTWNPSEEAPLFKIISSGNKENFQAWIKAYPDSIKDSLLFSFRQNENEMAMLLMDAGANINVINKDGITPVMVAATNGNIKLIRELLKRNAQIDKINYAGDSALTLAIKKGEWEIASLLIKQGASVGLDFMKKHLLTIIKEAKSFPHIAISFIEQMNESDVNQIMDENQSTALLWASQEGPPAVAHALLAKNADIHHQNVLGNTALICSAMYNQKNIAMALLRHGAIAQSTNKDGKSPLMYVNNLKLAKALIDKGASIEYCDENGQSALYFSLLNSHVDIASELIAHSNSQYLCDEFSKPSVLSLFNKLPTKAQATIRASLRTKLTNDQFVALREMTTEPQAGTSHMTRSRSYK</sequence>
<dbReference type="GO" id="GO:0016740">
    <property type="term" value="F:transferase activity"/>
    <property type="evidence" value="ECO:0007669"/>
    <property type="project" value="UniProtKB-KW"/>
</dbReference>
<evidence type="ECO:0000313" key="5">
    <source>
        <dbReference type="EMBL" id="MCS5707923.1"/>
    </source>
</evidence>
<keyword evidence="1" id="KW-0677">Repeat</keyword>
<gene>
    <name evidence="4" type="primary">ankX_6</name>
    <name evidence="5" type="ORF">CC99x_003290</name>
    <name evidence="4" type="ORF">CC99x_01384</name>
</gene>
<dbReference type="PROSITE" id="PS50297">
    <property type="entry name" value="ANK_REP_REGION"/>
    <property type="match status" value="2"/>
</dbReference>
<dbReference type="EC" id="2.7.1.-" evidence="4"/>
<dbReference type="InterPro" id="IPR002110">
    <property type="entry name" value="Ankyrin_rpt"/>
</dbReference>
<dbReference type="SMART" id="SM00248">
    <property type="entry name" value="ANK"/>
    <property type="match status" value="13"/>
</dbReference>
<dbReference type="SUPFAM" id="SSF48403">
    <property type="entry name" value="Ankyrin repeat"/>
    <property type="match status" value="2"/>
</dbReference>
<keyword evidence="4" id="KW-0808">Transferase</keyword>
<reference evidence="5" key="2">
    <citation type="journal article" date="2016" name="Genome Announc.">
        <title>Draft Genome Sequences of Two Novel Amoeba-Resistant Intranuclear Bacteria, 'Candidatus Berkiella cookevillensis' and 'Candidatus Berkiella aquae'.</title>
        <authorList>
            <person name="Mehari Y.T."/>
            <person name="Arivett B.A."/>
            <person name="Farone A.L."/>
            <person name="Gunderson J.H."/>
            <person name="Farone M.B."/>
        </authorList>
    </citation>
    <scope>NUCLEOTIDE SEQUENCE</scope>
    <source>
        <strain evidence="5">CC99</strain>
    </source>
</reference>
<evidence type="ECO:0000313" key="4">
    <source>
        <dbReference type="EMBL" id="KRG18499.1"/>
    </source>
</evidence>
<name>A0A0Q9YR71_9GAMM</name>
<dbReference type="EMBL" id="LKHV02000001">
    <property type="protein sequence ID" value="MCS5707923.1"/>
    <property type="molecule type" value="Genomic_DNA"/>
</dbReference>
<keyword evidence="6" id="KW-1185">Reference proteome</keyword>
<dbReference type="OrthoDB" id="5648496at2"/>
<comment type="caution">
    <text evidence="4">The sequence shown here is derived from an EMBL/GenBank/DDBJ whole genome shotgun (WGS) entry which is preliminary data.</text>
</comment>
<protein>
    <submittedName>
        <fullName evidence="5">Ankyrin repeat domain-containing protein</fullName>
    </submittedName>
    <submittedName>
        <fullName evidence="4">Phosphocholine transferase AnkX</fullName>
        <ecNumber evidence="4">2.7.1.-</ecNumber>
    </submittedName>
</protein>
<evidence type="ECO:0000313" key="6">
    <source>
        <dbReference type="Proteomes" id="UP000051494"/>
    </source>
</evidence>
<organism evidence="4">
    <name type="scientific">Candidatus Berkiella cookevillensis</name>
    <dbReference type="NCBI Taxonomy" id="437022"/>
    <lineage>
        <taxon>Bacteria</taxon>
        <taxon>Pseudomonadati</taxon>
        <taxon>Pseudomonadota</taxon>
        <taxon>Gammaproteobacteria</taxon>
        <taxon>Candidatus Berkiellales</taxon>
        <taxon>Candidatus Berkiellaceae</taxon>
        <taxon>Candidatus Berkiella</taxon>
    </lineage>
</organism>
<keyword evidence="2 3" id="KW-0040">ANK repeat</keyword>